<dbReference type="EMBL" id="BHZE01000002">
    <property type="protein sequence ID" value="GCD76854.1"/>
    <property type="molecule type" value="Genomic_DNA"/>
</dbReference>
<dbReference type="Proteomes" id="UP000286715">
    <property type="component" value="Unassembled WGS sequence"/>
</dbReference>
<protein>
    <submittedName>
        <fullName evidence="1">Uncharacterized protein</fullName>
    </submittedName>
</protein>
<gene>
    <name evidence="1" type="ORF">JCM31826_03360</name>
</gene>
<dbReference type="AlphaFoldDB" id="A0A401XIQ9"/>
<reference evidence="1 2" key="1">
    <citation type="submission" date="2018-11" db="EMBL/GenBank/DDBJ databases">
        <title>Schleiferia aggregans sp. nov., a moderately thermophilic heterotrophic bacterium isolated from microbial mats at a terrestrial hot spring.</title>
        <authorList>
            <person name="Iino T."/>
            <person name="Ohkuma M."/>
            <person name="Haruta S."/>
        </authorList>
    </citation>
    <scope>NUCLEOTIDE SEQUENCE [LARGE SCALE GENOMIC DNA]</scope>
    <source>
        <strain evidence="1 2">LA</strain>
    </source>
</reference>
<sequence length="250" mass="28771">MNKFMRYFFSFTSILILIPVIGIAQKDGKEKIVYFTDSQTKKSNISLALNVNPYLTNRRIMSDSVGLGGLPIGSSNESRTSPVFAYSFGGDLIFRLASSLELWAGVQYGTLGFRDRNYEFNQQTYDLTSKLSFINVPIQFSFRGSITEVFDLEFIPLIQINFLRSYTGRISDKQSGSQIDQFDMTNEARKINYTVGISLSGNFRLAEEYSIFVRPFFHYMLNPMFENNANFPRERYFSTGLTIGLRYYFN</sequence>
<evidence type="ECO:0000313" key="1">
    <source>
        <dbReference type="EMBL" id="GCD76854.1"/>
    </source>
</evidence>
<keyword evidence="2" id="KW-1185">Reference proteome</keyword>
<name>A0A401XIQ9_9FLAO</name>
<comment type="caution">
    <text evidence="1">The sequence shown here is derived from an EMBL/GenBank/DDBJ whole genome shotgun (WGS) entry which is preliminary data.</text>
</comment>
<evidence type="ECO:0000313" key="2">
    <source>
        <dbReference type="Proteomes" id="UP000286715"/>
    </source>
</evidence>
<proteinExistence type="predicted"/>
<accession>A0A401XIQ9</accession>
<organism evidence="1 2">
    <name type="scientific">Thermaurantimonas aggregans</name>
    <dbReference type="NCBI Taxonomy" id="2173829"/>
    <lineage>
        <taxon>Bacteria</taxon>
        <taxon>Pseudomonadati</taxon>
        <taxon>Bacteroidota</taxon>
        <taxon>Flavobacteriia</taxon>
        <taxon>Flavobacteriales</taxon>
        <taxon>Schleiferiaceae</taxon>
        <taxon>Thermaurantimonas</taxon>
    </lineage>
</organism>